<evidence type="ECO:0000313" key="1">
    <source>
        <dbReference type="EMBL" id="KAF1951422.1"/>
    </source>
</evidence>
<proteinExistence type="predicted"/>
<keyword evidence="2" id="KW-1185">Reference proteome</keyword>
<dbReference type="AlphaFoldDB" id="A0A6A5TIE2"/>
<evidence type="ECO:0000313" key="2">
    <source>
        <dbReference type="Proteomes" id="UP000800035"/>
    </source>
</evidence>
<gene>
    <name evidence="1" type="ORF">CC80DRAFT_597369</name>
</gene>
<sequence length="421" mass="48917">MPGRLPDELLAQVVQWVRVLPPVLPEGLFYYVDLEELEALYAGIEDLLALSLVAKHTRAVVLEHFTRDISISWCEVPSLVLMLVMYPDLAKKTKTLKIGKSDDANTIQLPTDKSFLRACLPIVRDSGLDYSSRIEWQRDLQSGRTRATFAMLFALMTNLEVLDMRDSHLWRFPFLNSIFKAPTRGWHDWYQPYEWKAGYLDRIFVSRCQTLQQLDLPHDWSTLTSKALKHRDPTQLQIPVFQFSMFTNVTRLVAPESAFDNKQVSRRQIPGDTVVMYDRHVTVPLQMTGAPFAQNLATLFPASLKHLTIFKVDFDTQFRRRNYRILELLEFVIKGRCRVPSFGHAALPALERITVEYEQVYPHDFFTKASFATGLFFHENHLFNEWARYELMQQQCKDGGRRYGVELEFGSPWGTDLESWP</sequence>
<reference evidence="1" key="1">
    <citation type="journal article" date="2020" name="Stud. Mycol.">
        <title>101 Dothideomycetes genomes: a test case for predicting lifestyles and emergence of pathogens.</title>
        <authorList>
            <person name="Haridas S."/>
            <person name="Albert R."/>
            <person name="Binder M."/>
            <person name="Bloem J."/>
            <person name="Labutti K."/>
            <person name="Salamov A."/>
            <person name="Andreopoulos B."/>
            <person name="Baker S."/>
            <person name="Barry K."/>
            <person name="Bills G."/>
            <person name="Bluhm B."/>
            <person name="Cannon C."/>
            <person name="Castanera R."/>
            <person name="Culley D."/>
            <person name="Daum C."/>
            <person name="Ezra D."/>
            <person name="Gonzalez J."/>
            <person name="Henrissat B."/>
            <person name="Kuo A."/>
            <person name="Liang C."/>
            <person name="Lipzen A."/>
            <person name="Lutzoni F."/>
            <person name="Magnuson J."/>
            <person name="Mondo S."/>
            <person name="Nolan M."/>
            <person name="Ohm R."/>
            <person name="Pangilinan J."/>
            <person name="Park H.-J."/>
            <person name="Ramirez L."/>
            <person name="Alfaro M."/>
            <person name="Sun H."/>
            <person name="Tritt A."/>
            <person name="Yoshinaga Y."/>
            <person name="Zwiers L.-H."/>
            <person name="Turgeon B."/>
            <person name="Goodwin S."/>
            <person name="Spatafora J."/>
            <person name="Crous P."/>
            <person name="Grigoriev I."/>
        </authorList>
    </citation>
    <scope>NUCLEOTIDE SEQUENCE</scope>
    <source>
        <strain evidence="1">CBS 675.92</strain>
    </source>
</reference>
<organism evidence="1 2">
    <name type="scientific">Byssothecium circinans</name>
    <dbReference type="NCBI Taxonomy" id="147558"/>
    <lineage>
        <taxon>Eukaryota</taxon>
        <taxon>Fungi</taxon>
        <taxon>Dikarya</taxon>
        <taxon>Ascomycota</taxon>
        <taxon>Pezizomycotina</taxon>
        <taxon>Dothideomycetes</taxon>
        <taxon>Pleosporomycetidae</taxon>
        <taxon>Pleosporales</taxon>
        <taxon>Massarineae</taxon>
        <taxon>Massarinaceae</taxon>
        <taxon>Byssothecium</taxon>
    </lineage>
</organism>
<dbReference type="Proteomes" id="UP000800035">
    <property type="component" value="Unassembled WGS sequence"/>
</dbReference>
<dbReference type="OrthoDB" id="3799934at2759"/>
<dbReference type="EMBL" id="ML977017">
    <property type="protein sequence ID" value="KAF1951422.1"/>
    <property type="molecule type" value="Genomic_DNA"/>
</dbReference>
<accession>A0A6A5TIE2</accession>
<name>A0A6A5TIE2_9PLEO</name>
<protein>
    <submittedName>
        <fullName evidence="1">Uncharacterized protein</fullName>
    </submittedName>
</protein>